<dbReference type="GO" id="GO:0051301">
    <property type="term" value="P:cell division"/>
    <property type="evidence" value="ECO:0007669"/>
    <property type="project" value="InterPro"/>
</dbReference>
<feature type="non-terminal residue" evidence="2">
    <location>
        <position position="247"/>
    </location>
</feature>
<feature type="domain" description="SHS2" evidence="1">
    <location>
        <begin position="1"/>
        <end position="139"/>
    </location>
</feature>
<dbReference type="PANTHER" id="PTHR32432">
    <property type="entry name" value="CELL DIVISION PROTEIN FTSA-RELATED"/>
    <property type="match status" value="1"/>
</dbReference>
<protein>
    <recommendedName>
        <fullName evidence="1">SHS2 domain-containing protein</fullName>
    </recommendedName>
</protein>
<dbReference type="Gene3D" id="3.30.420.40">
    <property type="match status" value="1"/>
</dbReference>
<gene>
    <name evidence="2" type="ORF">METZ01_LOCUS291526</name>
</gene>
<dbReference type="SUPFAM" id="SSF53067">
    <property type="entry name" value="Actin-like ATPase domain"/>
    <property type="match status" value="1"/>
</dbReference>
<dbReference type="PANTHER" id="PTHR32432:SF4">
    <property type="entry name" value="CELL DIVISION PROTEIN FTSA"/>
    <property type="match status" value="1"/>
</dbReference>
<dbReference type="InterPro" id="IPR050696">
    <property type="entry name" value="FtsA/MreB"/>
</dbReference>
<dbReference type="InterPro" id="IPR043129">
    <property type="entry name" value="ATPase_NBD"/>
</dbReference>
<reference evidence="2" key="1">
    <citation type="submission" date="2018-05" db="EMBL/GenBank/DDBJ databases">
        <authorList>
            <person name="Lanie J.A."/>
            <person name="Ng W.-L."/>
            <person name="Kazmierczak K.M."/>
            <person name="Andrzejewski T.M."/>
            <person name="Davidsen T.M."/>
            <person name="Wayne K.J."/>
            <person name="Tettelin H."/>
            <person name="Glass J.I."/>
            <person name="Rusch D."/>
            <person name="Podicherti R."/>
            <person name="Tsui H.-C.T."/>
            <person name="Winkler M.E."/>
        </authorList>
    </citation>
    <scope>NUCLEOTIDE SEQUENCE</scope>
</reference>
<dbReference type="AlphaFoldDB" id="A0A382LUF5"/>
<proteinExistence type="predicted"/>
<dbReference type="InterPro" id="IPR003494">
    <property type="entry name" value="SHS2_FtsA"/>
</dbReference>
<evidence type="ECO:0000259" key="1">
    <source>
        <dbReference type="SMART" id="SM00842"/>
    </source>
</evidence>
<name>A0A382LUF5_9ZZZZ</name>
<dbReference type="Gene3D" id="3.30.1490.110">
    <property type="match status" value="1"/>
</dbReference>
<accession>A0A382LUF5</accession>
<organism evidence="2">
    <name type="scientific">marine metagenome</name>
    <dbReference type="NCBI Taxonomy" id="408172"/>
    <lineage>
        <taxon>unclassified sequences</taxon>
        <taxon>metagenomes</taxon>
        <taxon>ecological metagenomes</taxon>
    </lineage>
</organism>
<dbReference type="SMART" id="SM00842">
    <property type="entry name" value="FtsA"/>
    <property type="match status" value="1"/>
</dbReference>
<dbReference type="GO" id="GO:0009898">
    <property type="term" value="C:cytoplasmic side of plasma membrane"/>
    <property type="evidence" value="ECO:0007669"/>
    <property type="project" value="TreeGrafter"/>
</dbReference>
<evidence type="ECO:0000313" key="2">
    <source>
        <dbReference type="EMBL" id="SVC38672.1"/>
    </source>
</evidence>
<dbReference type="GO" id="GO:0032153">
    <property type="term" value="C:cell division site"/>
    <property type="evidence" value="ECO:0007669"/>
    <property type="project" value="TreeGrafter"/>
</dbReference>
<feature type="non-terminal residue" evidence="2">
    <location>
        <position position="1"/>
    </location>
</feature>
<dbReference type="EMBL" id="UINC01088448">
    <property type="protein sequence ID" value="SVC38672.1"/>
    <property type="molecule type" value="Genomic_DNA"/>
</dbReference>
<sequence length="247" mass="28271">VVNLTKASNAIRLSIGTAEKKAKISLKKINVVFEQPDFLCTKFSKHKKIDGSKIHRHDIEFLLKEAKKQLILNDKNQSIIHIFNHNYIVDGKIFMEEPIDVFADSLSHEMTFITVPKNNLKNINQVFIDCDIEIERLISHTFTLGVKLLNVRELQLGSALINLGYKKISLGLFKNLALVHSVTLPIGTDHITNDISKVCSLNLEESLAIRNNIDFSFQNNQNLFDENNFLKKNFFIDSKFRKMSKSL</sequence>
<dbReference type="Pfam" id="PF02491">
    <property type="entry name" value="SHS2_FTSA"/>
    <property type="match status" value="1"/>
</dbReference>